<dbReference type="InterPro" id="IPR011990">
    <property type="entry name" value="TPR-like_helical_dom_sf"/>
</dbReference>
<proteinExistence type="predicted"/>
<evidence type="ECO:0000313" key="3">
    <source>
        <dbReference type="Proteomes" id="UP001651158"/>
    </source>
</evidence>
<reference evidence="2 3" key="1">
    <citation type="journal article" date="2022" name="Front. Cell. Infect. Microbiol.">
        <title>The Genomes of Two Strains of Taenia crassiceps the Animal Model for the Study of Human Cysticercosis.</title>
        <authorList>
            <person name="Bobes R.J."/>
            <person name="Estrada K."/>
            <person name="Rios-Valencia D.G."/>
            <person name="Calderon-Gallegos A."/>
            <person name="de la Torre P."/>
            <person name="Carrero J.C."/>
            <person name="Sanchez-Flores A."/>
            <person name="Laclette J.P."/>
        </authorList>
    </citation>
    <scope>NUCLEOTIDE SEQUENCE [LARGE SCALE GENOMIC DNA]</scope>
    <source>
        <strain evidence="2">WFUcys</strain>
    </source>
</reference>
<keyword evidence="1" id="KW-0677">Repeat</keyword>
<keyword evidence="3" id="KW-1185">Reference proteome</keyword>
<dbReference type="Proteomes" id="UP001651158">
    <property type="component" value="Unassembled WGS sequence"/>
</dbReference>
<comment type="caution">
    <text evidence="2">The sequence shown here is derived from an EMBL/GenBank/DDBJ whole genome shotgun (WGS) entry which is preliminary data.</text>
</comment>
<sequence length="1739" mass="192457">MTAPRKETNDAHNPLAHYSEADQAWLDADTFESETTFDEFSIDPCQFLADQINHYLPIRVSRHIMHEFAHRYDFGHLNDYRYVAIEKQPAKSEVIGHASSSVMHFLRHHPVLTSVSRVIQAKVFRFSGKQSGLLLPTPALTSAQYTVYPTLGNREERPSINGDDVSNAFMQLQSAERNRLNIRIMDAAHQRTYFNDLWSKITADKAVKASTIARFLHLKYEFGQEFSYESALADLKRLGLKPDAIFFSVFIRRSCERGDMEETSFYLKAMHQEGAVPNDYIFSKILHGYVKCGLPDEVATTQDVMSKLNYWPSMMATEDLLTAYADLGDGNGVIELLQENLNRSESLLNRPVFSPRFLADLYARLAVAPHFDTNEQAASMILGLLKKRPPYFDDFRLGIALTRLLKSGYVDAAFQFLRGTRPHTFSPSFLSKIPELLAEQDPEVLNDFWLSSGAFGRLPEVIRIMSNETALQTLRANPPLRTELCNAVANAVVLKAVKDKNVDLVVEFGRVLGRQRFHLLYLIVVPRLLSLGLAPAEVLAKFEDPLLKSCAALGIVLNELCALPSFLNPPVPGSSIENAEKFIVQFQNENLLPFTQYLSVNNNFIHLLLRGCAKHTTQRSDDSGVDQAKLDAWTRTLFSCFAADRYPLLASALLRFCGQSTVDVTDSTIPRFASLDEQTRRALANAFVVYFNSQKIPISYLDSVKKTLKELRLPNEAIATLISAGIASKHTTLVNQLKAGEIEEVIIELEQMQKSISQETSPLGHPSQYSVDLLGEALAVSSASTGADAVEEALPTLRFTPKQLEDLYWALISVAGLKSPAFSATKIGEQYLNASDMDGLVVFLNKMADRYPQYLSILLSHWFINKFVQLDAVGAGQAMEEILRKNNSRKENTPTLVLGAKLLSKRLEPFNHLRKVRNVHTAVEELCQNHQLFAAYALRDWACRIGLTLLPQTTEVLLASKVFGDSVPRIPADLLNPDRLALRGGISINPLIPRLQEIIASLDSAMEEETATSVLSAIDAAAAAIADHPFVTDPSVVAQSLRPSVLKKTQFTFWSLVHQVIDSPGSRLSIPGNLALLAGKLVAAGHETAVLAWISCLLRKDIIAALCCGGLASPNAKFVELLHCRPDLQYAVATSPALASLTSEQKGTVAKAFSALKRPYLPTLALALSDKNFERAYHIIGELGDEAIPVLANFANSQFNYVSLIAEVMKEKPLEAKIAFVNGTLDVAKTYKAPLRLIFSLLEMAAKPNMREEENVDYDCLKDRLSISNQVFLRTFFKLRTTNRVITAGYATGTEYFESIFPGAAHIALRDSVVKDTRLGKSQALYETLLSIQKSYPSKLQAAVESVILSQFLMSGHRNVVAILFSAAHQRNAELLDACAGAALPFLHNALGVAFKGLAEIYRQHEVDPVIHEAISFHRLGEFTVPVAQPRDVPKIESLSLKFDKPTGGDVSDPVRLAKESITHLADTLANNKLSAENARILVDVVRKLWGPGRIDLLLCHLVEMQASESVDQVIGSLPLELRERRLPFKTLSRLVKLNATGDAFNNEQFNEAVDVLKTSPPQSVTLCMNGPHVAAMFATWPESLINEAMAIIDNTLGRSQPLLRLQLAAALVHRGLVDKAAPITEMVGPLPFNYLAGSLSHPLNKSAFHNSFQYLKQLDPEHVPAFVDASLRNAAMSARSTASTETVIELVKAALEEAPAELKTYCQPSTMRLLRDATKQSKEIQQALFTEPATENKN</sequence>
<gene>
    <name evidence="2" type="ORF">TcWFU_010205</name>
</gene>
<dbReference type="Gene3D" id="1.25.40.10">
    <property type="entry name" value="Tetratricopeptide repeat domain"/>
    <property type="match status" value="1"/>
</dbReference>
<name>A0ABR4QN79_9CEST</name>
<accession>A0ABR4QN79</accession>
<evidence type="ECO:0000313" key="2">
    <source>
        <dbReference type="EMBL" id="KAL5111026.1"/>
    </source>
</evidence>
<protein>
    <submittedName>
        <fullName evidence="2">Uncharacterized protein</fullName>
    </submittedName>
</protein>
<organism evidence="2 3">
    <name type="scientific">Taenia crassiceps</name>
    <dbReference type="NCBI Taxonomy" id="6207"/>
    <lineage>
        <taxon>Eukaryota</taxon>
        <taxon>Metazoa</taxon>
        <taxon>Spiralia</taxon>
        <taxon>Lophotrochozoa</taxon>
        <taxon>Platyhelminthes</taxon>
        <taxon>Cestoda</taxon>
        <taxon>Eucestoda</taxon>
        <taxon>Cyclophyllidea</taxon>
        <taxon>Taeniidae</taxon>
        <taxon>Taenia</taxon>
    </lineage>
</organism>
<dbReference type="PANTHER" id="PTHR47941">
    <property type="entry name" value="PENTATRICOPEPTIDE REPEAT-CONTAINING PROTEIN 3, MITOCHONDRIAL"/>
    <property type="match status" value="1"/>
</dbReference>
<dbReference type="EMBL" id="JAKROA010000002">
    <property type="protein sequence ID" value="KAL5111026.1"/>
    <property type="molecule type" value="Genomic_DNA"/>
</dbReference>
<evidence type="ECO:0000256" key="1">
    <source>
        <dbReference type="ARBA" id="ARBA00022737"/>
    </source>
</evidence>